<dbReference type="SMART" id="SM00793">
    <property type="entry name" value="AgrB"/>
    <property type="match status" value="1"/>
</dbReference>
<protein>
    <submittedName>
        <fullName evidence="9">Accessory gene regulator B family protein</fullName>
    </submittedName>
</protein>
<dbReference type="RefSeq" id="WP_218320254.1">
    <property type="nucleotide sequence ID" value="NZ_JAEEGC010000039.1"/>
</dbReference>
<evidence type="ECO:0000313" key="10">
    <source>
        <dbReference type="Proteomes" id="UP000694308"/>
    </source>
</evidence>
<dbReference type="InterPro" id="IPR006741">
    <property type="entry name" value="AgrB"/>
</dbReference>
<keyword evidence="2" id="KW-0673">Quorum sensing</keyword>
<evidence type="ECO:0000256" key="6">
    <source>
        <dbReference type="ARBA" id="ARBA00022989"/>
    </source>
</evidence>
<keyword evidence="4 8" id="KW-0812">Transmembrane</keyword>
<gene>
    <name evidence="9" type="ORF">I6U48_09950</name>
</gene>
<evidence type="ECO:0000256" key="7">
    <source>
        <dbReference type="ARBA" id="ARBA00023136"/>
    </source>
</evidence>
<dbReference type="GO" id="GO:0009372">
    <property type="term" value="P:quorum sensing"/>
    <property type="evidence" value="ECO:0007669"/>
    <property type="project" value="UniProtKB-KW"/>
</dbReference>
<feature type="transmembrane region" description="Helical" evidence="8">
    <location>
        <begin position="177"/>
        <end position="196"/>
    </location>
</feature>
<accession>A0A949WQV3</accession>
<comment type="caution">
    <text evidence="9">The sequence shown here is derived from an EMBL/GenBank/DDBJ whole genome shotgun (WGS) entry which is preliminary data.</text>
</comment>
<keyword evidence="6 8" id="KW-1133">Transmembrane helix</keyword>
<evidence type="ECO:0000256" key="3">
    <source>
        <dbReference type="ARBA" id="ARBA00022670"/>
    </source>
</evidence>
<name>A0A949WQV3_9CLOT</name>
<dbReference type="AlphaFoldDB" id="A0A949WQV3"/>
<evidence type="ECO:0000256" key="4">
    <source>
        <dbReference type="ARBA" id="ARBA00022692"/>
    </source>
</evidence>
<keyword evidence="10" id="KW-1185">Reference proteome</keyword>
<keyword evidence="1" id="KW-1003">Cell membrane</keyword>
<dbReference type="GO" id="GO:0006508">
    <property type="term" value="P:proteolysis"/>
    <property type="evidence" value="ECO:0007669"/>
    <property type="project" value="UniProtKB-KW"/>
</dbReference>
<dbReference type="GO" id="GO:0008233">
    <property type="term" value="F:peptidase activity"/>
    <property type="evidence" value="ECO:0007669"/>
    <property type="project" value="UniProtKB-KW"/>
</dbReference>
<keyword evidence="3" id="KW-0645">Protease</keyword>
<evidence type="ECO:0000313" key="9">
    <source>
        <dbReference type="EMBL" id="MBV7273230.1"/>
    </source>
</evidence>
<keyword evidence="7 8" id="KW-0472">Membrane</keyword>
<reference evidence="9" key="1">
    <citation type="submission" date="2020-12" db="EMBL/GenBank/DDBJ databases">
        <title>Clostridium thailandense sp. nov., a novel acetogenic bacterium isolated from peat land soil in Thailand.</title>
        <authorList>
            <person name="Chaikitkaew S."/>
            <person name="Birkeland N.K."/>
        </authorList>
    </citation>
    <scope>NUCLEOTIDE SEQUENCE</scope>
    <source>
        <strain evidence="9">PL3</strain>
    </source>
</reference>
<sequence length="222" mass="25034">MFLIEKISNKIGNKIALNLDLDKDNEEIIAYGAFNLLQAIFCIFWVVILGIILKVLVQALIISFSWALLRKYSGGAHASTPNRCAGIGAVETSALALIVNKVFPLFSIEIIGFILVLCMASSYYIINKLAPVDSEAKPIVKLETRKRLKRNSIRVLNLFAIIIIILGIIYYRSSSKFFLSTIEALLLGVMWQAFTLTDKGHQLLYKIEDVLNILQRRNKDER</sequence>
<feature type="transmembrane region" description="Helical" evidence="8">
    <location>
        <begin position="36"/>
        <end position="69"/>
    </location>
</feature>
<feature type="transmembrane region" description="Helical" evidence="8">
    <location>
        <begin position="105"/>
        <end position="126"/>
    </location>
</feature>
<evidence type="ECO:0000256" key="5">
    <source>
        <dbReference type="ARBA" id="ARBA00022801"/>
    </source>
</evidence>
<keyword evidence="5" id="KW-0378">Hydrolase</keyword>
<feature type="transmembrane region" description="Helical" evidence="8">
    <location>
        <begin position="155"/>
        <end position="171"/>
    </location>
</feature>
<dbReference type="GO" id="GO:0016020">
    <property type="term" value="C:membrane"/>
    <property type="evidence" value="ECO:0007669"/>
    <property type="project" value="InterPro"/>
</dbReference>
<dbReference type="Pfam" id="PF04647">
    <property type="entry name" value="AgrB"/>
    <property type="match status" value="1"/>
</dbReference>
<proteinExistence type="predicted"/>
<evidence type="ECO:0000256" key="2">
    <source>
        <dbReference type="ARBA" id="ARBA00022654"/>
    </source>
</evidence>
<dbReference type="EMBL" id="JAEEGC010000039">
    <property type="protein sequence ID" value="MBV7273230.1"/>
    <property type="molecule type" value="Genomic_DNA"/>
</dbReference>
<organism evidence="9 10">
    <name type="scientific">Clostridium thailandense</name>
    <dbReference type="NCBI Taxonomy" id="2794346"/>
    <lineage>
        <taxon>Bacteria</taxon>
        <taxon>Bacillati</taxon>
        <taxon>Bacillota</taxon>
        <taxon>Clostridia</taxon>
        <taxon>Eubacteriales</taxon>
        <taxon>Clostridiaceae</taxon>
        <taxon>Clostridium</taxon>
    </lineage>
</organism>
<evidence type="ECO:0000256" key="1">
    <source>
        <dbReference type="ARBA" id="ARBA00022475"/>
    </source>
</evidence>
<evidence type="ECO:0000256" key="8">
    <source>
        <dbReference type="SAM" id="Phobius"/>
    </source>
</evidence>
<dbReference type="Proteomes" id="UP000694308">
    <property type="component" value="Unassembled WGS sequence"/>
</dbReference>